<accession>A7S0G6</accession>
<feature type="transmembrane region" description="Helical" evidence="10">
    <location>
        <begin position="141"/>
        <end position="163"/>
    </location>
</feature>
<gene>
    <name evidence="12" type="ORF">NEMVEDRAFT_v1g204889</name>
</gene>
<evidence type="ECO:0000259" key="11">
    <source>
        <dbReference type="PROSITE" id="PS50262"/>
    </source>
</evidence>
<dbReference type="PhylomeDB" id="A7S0G6"/>
<keyword evidence="7 9" id="KW-0675">Receptor</keyword>
<keyword evidence="6 10" id="KW-0472">Membrane</keyword>
<dbReference type="InParanoid" id="A7S0G6"/>
<feature type="transmembrane region" description="Helical" evidence="10">
    <location>
        <begin position="233"/>
        <end position="253"/>
    </location>
</feature>
<comment type="similarity">
    <text evidence="9">Belongs to the G-protein coupled receptor 1 family.</text>
</comment>
<evidence type="ECO:0000256" key="4">
    <source>
        <dbReference type="ARBA" id="ARBA00022989"/>
    </source>
</evidence>
<dbReference type="GO" id="GO:0005886">
    <property type="term" value="C:plasma membrane"/>
    <property type="evidence" value="ECO:0000318"/>
    <property type="project" value="GO_Central"/>
</dbReference>
<dbReference type="InterPro" id="IPR017452">
    <property type="entry name" value="GPCR_Rhodpsn_7TM"/>
</dbReference>
<evidence type="ECO:0000313" key="13">
    <source>
        <dbReference type="Proteomes" id="UP000001593"/>
    </source>
</evidence>
<feature type="transmembrane region" description="Helical" evidence="10">
    <location>
        <begin position="34"/>
        <end position="55"/>
    </location>
</feature>
<dbReference type="PROSITE" id="PS00237">
    <property type="entry name" value="G_PROTEIN_RECEP_F1_1"/>
    <property type="match status" value="1"/>
</dbReference>
<dbReference type="SUPFAM" id="SSF81321">
    <property type="entry name" value="Family A G protein-coupled receptor-like"/>
    <property type="match status" value="1"/>
</dbReference>
<keyword evidence="8 9" id="KW-0807">Transducer</keyword>
<dbReference type="PRINTS" id="PR00237">
    <property type="entry name" value="GPCRRHODOPSN"/>
</dbReference>
<sequence length="277" mass="32473">MSGKKSFSNVSNVHGNQSTAQERMFVFLRMDRDMMTSLTTLTYTVAFFSLCLIARTTTFFLPVITVFNLLVIAIERYLGIFYPLYLPSRKAVRWSIILAWVIGFLVAFIPGVTYTLLRAEIGDKYYTHFCVYNKTISYHKYLFWIFSLCSYILPSIVFFVITYRISRFLSKRPRGANGVSTTNKSDAWRFKSSRMFLSVIMFFSVPYLSWYLYTLTMTTFKPNIDSQIDVVLRYMFTQVILANGIVNPILYFYHTREFRVMLKKMLTFIKDRVAPST</sequence>
<proteinExistence type="inferred from homology"/>
<dbReference type="PANTHER" id="PTHR24228:SF59">
    <property type="entry name" value="NEUROPEPTIDE RECEPTOR 15"/>
    <property type="match status" value="1"/>
</dbReference>
<feature type="transmembrane region" description="Helical" evidence="10">
    <location>
        <begin position="195"/>
        <end position="213"/>
    </location>
</feature>
<evidence type="ECO:0000256" key="5">
    <source>
        <dbReference type="ARBA" id="ARBA00023040"/>
    </source>
</evidence>
<organism evidence="12 13">
    <name type="scientific">Nematostella vectensis</name>
    <name type="common">Starlet sea anemone</name>
    <dbReference type="NCBI Taxonomy" id="45351"/>
    <lineage>
        <taxon>Eukaryota</taxon>
        <taxon>Metazoa</taxon>
        <taxon>Cnidaria</taxon>
        <taxon>Anthozoa</taxon>
        <taxon>Hexacorallia</taxon>
        <taxon>Actiniaria</taxon>
        <taxon>Edwardsiidae</taxon>
        <taxon>Nematostella</taxon>
    </lineage>
</organism>
<evidence type="ECO:0000256" key="2">
    <source>
        <dbReference type="ARBA" id="ARBA00022475"/>
    </source>
</evidence>
<keyword evidence="5 9" id="KW-0297">G-protein coupled receptor</keyword>
<protein>
    <recommendedName>
        <fullName evidence="11">G-protein coupled receptors family 1 profile domain-containing protein</fullName>
    </recommendedName>
</protein>
<dbReference type="AlphaFoldDB" id="A7S0G6"/>
<dbReference type="Proteomes" id="UP000001593">
    <property type="component" value="Unassembled WGS sequence"/>
</dbReference>
<comment type="subcellular location">
    <subcellularLocation>
        <location evidence="1">Cell membrane</location>
        <topology evidence="1">Multi-pass membrane protein</topology>
    </subcellularLocation>
</comment>
<dbReference type="PANTHER" id="PTHR24228">
    <property type="entry name" value="B2 BRADYKININ RECEPTOR/ANGIOTENSIN II RECEPTOR"/>
    <property type="match status" value="1"/>
</dbReference>
<keyword evidence="4 10" id="KW-1133">Transmembrane helix</keyword>
<feature type="transmembrane region" description="Helical" evidence="10">
    <location>
        <begin position="97"/>
        <end position="117"/>
    </location>
</feature>
<feature type="domain" description="G-protein coupled receptors family 1 profile" evidence="11">
    <location>
        <begin position="1"/>
        <end position="251"/>
    </location>
</feature>
<evidence type="ECO:0000256" key="8">
    <source>
        <dbReference type="ARBA" id="ARBA00023224"/>
    </source>
</evidence>
<dbReference type="Gene3D" id="1.20.1070.10">
    <property type="entry name" value="Rhodopsin 7-helix transmembrane proteins"/>
    <property type="match status" value="1"/>
</dbReference>
<dbReference type="GO" id="GO:0001609">
    <property type="term" value="F:G protein-coupled adenosine receptor activity"/>
    <property type="evidence" value="ECO:0000318"/>
    <property type="project" value="GO_Central"/>
</dbReference>
<dbReference type="GO" id="GO:0007186">
    <property type="term" value="P:G protein-coupled receptor signaling pathway"/>
    <property type="evidence" value="ECO:0000318"/>
    <property type="project" value="GO_Central"/>
</dbReference>
<evidence type="ECO:0000256" key="1">
    <source>
        <dbReference type="ARBA" id="ARBA00004651"/>
    </source>
</evidence>
<dbReference type="PROSITE" id="PS50262">
    <property type="entry name" value="G_PROTEIN_RECEP_F1_2"/>
    <property type="match status" value="1"/>
</dbReference>
<evidence type="ECO:0000256" key="3">
    <source>
        <dbReference type="ARBA" id="ARBA00022692"/>
    </source>
</evidence>
<keyword evidence="13" id="KW-1185">Reference proteome</keyword>
<dbReference type="HOGENOM" id="CLU_1005779_0_0_1"/>
<evidence type="ECO:0000256" key="7">
    <source>
        <dbReference type="ARBA" id="ARBA00023170"/>
    </source>
</evidence>
<evidence type="ECO:0000256" key="6">
    <source>
        <dbReference type="ARBA" id="ARBA00023136"/>
    </source>
</evidence>
<reference evidence="12 13" key="1">
    <citation type="journal article" date="2007" name="Science">
        <title>Sea anemone genome reveals ancestral eumetazoan gene repertoire and genomic organization.</title>
        <authorList>
            <person name="Putnam N.H."/>
            <person name="Srivastava M."/>
            <person name="Hellsten U."/>
            <person name="Dirks B."/>
            <person name="Chapman J."/>
            <person name="Salamov A."/>
            <person name="Terry A."/>
            <person name="Shapiro H."/>
            <person name="Lindquist E."/>
            <person name="Kapitonov V.V."/>
            <person name="Jurka J."/>
            <person name="Genikhovich G."/>
            <person name="Grigoriev I.V."/>
            <person name="Lucas S.M."/>
            <person name="Steele R.E."/>
            <person name="Finnerty J.R."/>
            <person name="Technau U."/>
            <person name="Martindale M.Q."/>
            <person name="Rokhsar D.S."/>
        </authorList>
    </citation>
    <scope>NUCLEOTIDE SEQUENCE [LARGE SCALE GENOMIC DNA]</scope>
    <source>
        <strain evidence="13">CH2 X CH6</strain>
    </source>
</reference>
<dbReference type="CDD" id="cd00637">
    <property type="entry name" value="7tm_classA_rhodopsin-like"/>
    <property type="match status" value="1"/>
</dbReference>
<name>A7S0G6_NEMVE</name>
<evidence type="ECO:0000256" key="9">
    <source>
        <dbReference type="RuleBase" id="RU000688"/>
    </source>
</evidence>
<feature type="transmembrane region" description="Helical" evidence="10">
    <location>
        <begin position="61"/>
        <end position="85"/>
    </location>
</feature>
<dbReference type="InterPro" id="IPR000276">
    <property type="entry name" value="GPCR_Rhodpsn"/>
</dbReference>
<dbReference type="EMBL" id="DS469560">
    <property type="protein sequence ID" value="EDO42834.1"/>
    <property type="molecule type" value="Genomic_DNA"/>
</dbReference>
<evidence type="ECO:0000313" key="12">
    <source>
        <dbReference type="EMBL" id="EDO42834.1"/>
    </source>
</evidence>
<evidence type="ECO:0000256" key="10">
    <source>
        <dbReference type="SAM" id="Phobius"/>
    </source>
</evidence>
<keyword evidence="3 9" id="KW-0812">Transmembrane</keyword>
<dbReference type="Pfam" id="PF00001">
    <property type="entry name" value="7tm_1"/>
    <property type="match status" value="1"/>
</dbReference>
<keyword evidence="2" id="KW-1003">Cell membrane</keyword>